<evidence type="ECO:0000256" key="1">
    <source>
        <dbReference type="SAM" id="SignalP"/>
    </source>
</evidence>
<evidence type="ECO:0000313" key="2">
    <source>
        <dbReference type="EMBL" id="ACZ08985.1"/>
    </source>
</evidence>
<feature type="signal peptide" evidence="1">
    <location>
        <begin position="1"/>
        <end position="21"/>
    </location>
</feature>
<proteinExistence type="predicted"/>
<dbReference type="eggNOG" id="COG1647">
    <property type="taxonomic scope" value="Bacteria"/>
</dbReference>
<sequence>MKLKKLILTVMVFIFSVISFSAENDDVYEVAKNYPYKDSPLMATVFGTPSKDWYKFNKTKLPKKDHVKATRENMPEILRKWTNYDYNIWIQKEEAPLMIIISGTGSTYDSSLSMYLGMMFNDNGYNVIAISSTSTLPFIVSQGQNNYSGYLKDDIKDVYSILQGIISKYSGTMKVSDVYVTGYSLGGFQSLLLHEYDSEQKKIGIKKSLLLSSPTDIFKASQILDGYLVKNGIYDAEGIEKYFDSIFQKMLKSKDIKLANFDMNNLPELMKGLDLSDRDLGILTGLLFRVYSANLTFTGDVFNGGGRLVKPGKVPARFDSVTNYFLDGLSISYDEYASEILYPYLVKNGKFSGSYNDFLMTFSMKNSEEFIRTHNEDIIFVTSLDDILIDQADIAYIRRTFKNRVFFPYGGHTGILWHEDVDKILLEKLKEE</sequence>
<gene>
    <name evidence="2" type="ordered locus">Sterm_2131</name>
</gene>
<organism evidence="2 3">
    <name type="scientific">Sebaldella termitidis (strain ATCC 33386 / NCTC 11300)</name>
    <dbReference type="NCBI Taxonomy" id="526218"/>
    <lineage>
        <taxon>Bacteria</taxon>
        <taxon>Fusobacteriati</taxon>
        <taxon>Fusobacteriota</taxon>
        <taxon>Fusobacteriia</taxon>
        <taxon>Fusobacteriales</taxon>
        <taxon>Leptotrichiaceae</taxon>
        <taxon>Sebaldella</taxon>
    </lineage>
</organism>
<reference evidence="2 3" key="2">
    <citation type="journal article" date="2010" name="Stand. Genomic Sci.">
        <title>Complete genome sequence of Sebaldella termitidis type strain (NCTC 11300).</title>
        <authorList>
            <person name="Harmon-Smith M."/>
            <person name="Celia L."/>
            <person name="Chertkov O."/>
            <person name="Lapidus A."/>
            <person name="Copeland A."/>
            <person name="Glavina Del Rio T."/>
            <person name="Nolan M."/>
            <person name="Lucas S."/>
            <person name="Tice H."/>
            <person name="Cheng J.F."/>
            <person name="Han C."/>
            <person name="Detter J.C."/>
            <person name="Bruce D."/>
            <person name="Goodwin L."/>
            <person name="Pitluck S."/>
            <person name="Pati A."/>
            <person name="Liolios K."/>
            <person name="Ivanova N."/>
            <person name="Mavromatis K."/>
            <person name="Mikhailova N."/>
            <person name="Chen A."/>
            <person name="Palaniappan K."/>
            <person name="Land M."/>
            <person name="Hauser L."/>
            <person name="Chang Y.J."/>
            <person name="Jeffries C.D."/>
            <person name="Brettin T."/>
            <person name="Goker M."/>
            <person name="Beck B."/>
            <person name="Bristow J."/>
            <person name="Eisen J.A."/>
            <person name="Markowitz V."/>
            <person name="Hugenholtz P."/>
            <person name="Kyrpides N.C."/>
            <person name="Klenk H.P."/>
            <person name="Chen F."/>
        </authorList>
    </citation>
    <scope>NUCLEOTIDE SEQUENCE [LARGE SCALE GENOMIC DNA]</scope>
    <source>
        <strain evidence="3">ATCC 33386 / NCTC 11300</strain>
    </source>
</reference>
<dbReference type="Proteomes" id="UP000000845">
    <property type="component" value="Chromosome"/>
</dbReference>
<dbReference type="InterPro" id="IPR029058">
    <property type="entry name" value="AB_hydrolase_fold"/>
</dbReference>
<evidence type="ECO:0000313" key="3">
    <source>
        <dbReference type="Proteomes" id="UP000000845"/>
    </source>
</evidence>
<dbReference type="KEGG" id="str:Sterm_2131"/>
<dbReference type="EMBL" id="CP001739">
    <property type="protein sequence ID" value="ACZ08985.1"/>
    <property type="molecule type" value="Genomic_DNA"/>
</dbReference>
<keyword evidence="3" id="KW-1185">Reference proteome</keyword>
<dbReference type="HOGENOM" id="CLU_052028_0_0_0"/>
<dbReference type="STRING" id="526218.Sterm_2131"/>
<dbReference type="Gene3D" id="3.40.50.1820">
    <property type="entry name" value="alpha/beta hydrolase"/>
    <property type="match status" value="1"/>
</dbReference>
<dbReference type="SUPFAM" id="SSF53474">
    <property type="entry name" value="alpha/beta-Hydrolases"/>
    <property type="match status" value="1"/>
</dbReference>
<keyword evidence="1" id="KW-0732">Signal</keyword>
<reference evidence="3" key="1">
    <citation type="submission" date="2009-09" db="EMBL/GenBank/DDBJ databases">
        <title>The complete chromosome of Sebaldella termitidis ATCC 33386.</title>
        <authorList>
            <consortium name="US DOE Joint Genome Institute (JGI-PGF)"/>
            <person name="Lucas S."/>
            <person name="Copeland A."/>
            <person name="Lapidus A."/>
            <person name="Glavina del Rio T."/>
            <person name="Dalin E."/>
            <person name="Tice H."/>
            <person name="Bruce D."/>
            <person name="Goodwin L."/>
            <person name="Pitluck S."/>
            <person name="Kyrpides N."/>
            <person name="Mavromatis K."/>
            <person name="Ivanova N."/>
            <person name="Mikhailova N."/>
            <person name="Sims D."/>
            <person name="Meincke L."/>
            <person name="Brettin T."/>
            <person name="Detter J.C."/>
            <person name="Han C."/>
            <person name="Larimer F."/>
            <person name="Land M."/>
            <person name="Hauser L."/>
            <person name="Markowitz V."/>
            <person name="Cheng J.F."/>
            <person name="Hugenholtz P."/>
            <person name="Woyke T."/>
            <person name="Wu D."/>
            <person name="Eisen J.A."/>
        </authorList>
    </citation>
    <scope>NUCLEOTIDE SEQUENCE [LARGE SCALE GENOMIC DNA]</scope>
    <source>
        <strain evidence="3">ATCC 33386 / NCTC 11300</strain>
    </source>
</reference>
<protein>
    <recommendedName>
        <fullName evidence="4">AB hydrolase-1 domain-containing protein</fullName>
    </recommendedName>
</protein>
<accession>D1AK69</accession>
<evidence type="ECO:0008006" key="4">
    <source>
        <dbReference type="Google" id="ProtNLM"/>
    </source>
</evidence>
<dbReference type="RefSeq" id="WP_012861579.1">
    <property type="nucleotide sequence ID" value="NC_013517.1"/>
</dbReference>
<feature type="chain" id="PRO_5003020233" description="AB hydrolase-1 domain-containing protein" evidence="1">
    <location>
        <begin position="22"/>
        <end position="432"/>
    </location>
</feature>
<dbReference type="AlphaFoldDB" id="D1AK69"/>
<name>D1AK69_SEBTE</name>